<feature type="compositionally biased region" description="Basic and acidic residues" evidence="12">
    <location>
        <begin position="1156"/>
        <end position="1172"/>
    </location>
</feature>
<reference evidence="15" key="1">
    <citation type="submission" date="2017-10" db="EMBL/GenBank/DDBJ databases">
        <title>Rapid genome shrinkage in a self-fertile nematode reveals novel sperm competition proteins.</title>
        <authorList>
            <person name="Yin D."/>
            <person name="Schwarz E.M."/>
            <person name="Thomas C.G."/>
            <person name="Felde R.L."/>
            <person name="Korf I.F."/>
            <person name="Cutter A.D."/>
            <person name="Schartner C.M."/>
            <person name="Ralston E.J."/>
            <person name="Meyer B.J."/>
            <person name="Haag E.S."/>
        </authorList>
    </citation>
    <scope>NUCLEOTIDE SEQUENCE [LARGE SCALE GENOMIC DNA]</scope>
    <source>
        <strain evidence="15">JU1422</strain>
    </source>
</reference>
<dbReference type="SMART" id="SM00219">
    <property type="entry name" value="TyrKc"/>
    <property type="match status" value="1"/>
</dbReference>
<comment type="catalytic activity">
    <reaction evidence="10">
        <text>L-threonyl-[protein] + ATP = O-phospho-L-threonyl-[protein] + ADP + H(+)</text>
        <dbReference type="Rhea" id="RHEA:46608"/>
        <dbReference type="Rhea" id="RHEA-COMP:11060"/>
        <dbReference type="Rhea" id="RHEA-COMP:11605"/>
        <dbReference type="ChEBI" id="CHEBI:15378"/>
        <dbReference type="ChEBI" id="CHEBI:30013"/>
        <dbReference type="ChEBI" id="CHEBI:30616"/>
        <dbReference type="ChEBI" id="CHEBI:61977"/>
        <dbReference type="ChEBI" id="CHEBI:456216"/>
        <dbReference type="EC" id="2.7.11.1"/>
    </reaction>
</comment>
<dbReference type="InterPro" id="IPR015116">
    <property type="entry name" value="Cdc42-bd-like"/>
</dbReference>
<evidence type="ECO:0000313" key="14">
    <source>
        <dbReference type="EMBL" id="PIC15779.1"/>
    </source>
</evidence>
<dbReference type="Pfam" id="PF07714">
    <property type="entry name" value="PK_Tyr_Ser-Thr"/>
    <property type="match status" value="1"/>
</dbReference>
<evidence type="ECO:0000313" key="15">
    <source>
        <dbReference type="Proteomes" id="UP000230233"/>
    </source>
</evidence>
<organism evidence="14 15">
    <name type="scientific">Caenorhabditis nigoni</name>
    <dbReference type="NCBI Taxonomy" id="1611254"/>
    <lineage>
        <taxon>Eukaryota</taxon>
        <taxon>Metazoa</taxon>
        <taxon>Ecdysozoa</taxon>
        <taxon>Nematoda</taxon>
        <taxon>Chromadorea</taxon>
        <taxon>Rhabditida</taxon>
        <taxon>Rhabditina</taxon>
        <taxon>Rhabditomorpha</taxon>
        <taxon>Rhabditoidea</taxon>
        <taxon>Rhabditidae</taxon>
        <taxon>Peloderinae</taxon>
        <taxon>Caenorhabditis</taxon>
    </lineage>
</organism>
<evidence type="ECO:0000256" key="11">
    <source>
        <dbReference type="PROSITE-ProRule" id="PRU10141"/>
    </source>
</evidence>
<feature type="region of interest" description="Disordered" evidence="12">
    <location>
        <begin position="987"/>
        <end position="1009"/>
    </location>
</feature>
<evidence type="ECO:0000256" key="1">
    <source>
        <dbReference type="ARBA" id="ARBA00004496"/>
    </source>
</evidence>
<dbReference type="InterPro" id="IPR001245">
    <property type="entry name" value="Ser-Thr/Tyr_kinase_cat_dom"/>
</dbReference>
<dbReference type="PRINTS" id="PR00109">
    <property type="entry name" value="TYRKINASE"/>
</dbReference>
<feature type="binding site" evidence="11">
    <location>
        <position position="651"/>
    </location>
    <ligand>
        <name>ATP</name>
        <dbReference type="ChEBI" id="CHEBI:30616"/>
    </ligand>
</feature>
<dbReference type="GO" id="GO:0004715">
    <property type="term" value="F:non-membrane spanning protein tyrosine kinase activity"/>
    <property type="evidence" value="ECO:0007669"/>
    <property type="project" value="UniProtKB-EC"/>
</dbReference>
<feature type="region of interest" description="Disordered" evidence="12">
    <location>
        <begin position="1128"/>
        <end position="1233"/>
    </location>
</feature>
<dbReference type="PROSITE" id="PS50011">
    <property type="entry name" value="PROTEIN_KINASE_DOM"/>
    <property type="match status" value="1"/>
</dbReference>
<dbReference type="InterPro" id="IPR037085">
    <property type="entry name" value="Cdc42-bd-like_dom_sf"/>
</dbReference>
<evidence type="ECO:0000256" key="6">
    <source>
        <dbReference type="ARBA" id="ARBA00022741"/>
    </source>
</evidence>
<feature type="compositionally biased region" description="Basic and acidic residues" evidence="12">
    <location>
        <begin position="224"/>
        <end position="234"/>
    </location>
</feature>
<dbReference type="GO" id="GO:0005524">
    <property type="term" value="F:ATP binding"/>
    <property type="evidence" value="ECO:0007669"/>
    <property type="project" value="UniProtKB-UniRule"/>
</dbReference>
<dbReference type="InterPro" id="IPR011009">
    <property type="entry name" value="Kinase-like_dom_sf"/>
</dbReference>
<name>A0A2G5SLI4_9PELO</name>
<dbReference type="PROSITE" id="PS00109">
    <property type="entry name" value="PROTEIN_KINASE_TYR"/>
    <property type="match status" value="1"/>
</dbReference>
<dbReference type="EMBL" id="PDUG01000006">
    <property type="protein sequence ID" value="PIC15779.1"/>
    <property type="molecule type" value="Genomic_DNA"/>
</dbReference>
<dbReference type="InterPro" id="IPR020635">
    <property type="entry name" value="Tyr_kinase_cat_dom"/>
</dbReference>
<keyword evidence="5" id="KW-0808">Transferase</keyword>
<evidence type="ECO:0000256" key="9">
    <source>
        <dbReference type="ARBA" id="ARBA00023137"/>
    </source>
</evidence>
<keyword evidence="6 11" id="KW-0547">Nucleotide-binding</keyword>
<evidence type="ECO:0000256" key="4">
    <source>
        <dbReference type="ARBA" id="ARBA00022490"/>
    </source>
</evidence>
<dbReference type="InterPro" id="IPR008266">
    <property type="entry name" value="Tyr_kinase_AS"/>
</dbReference>
<evidence type="ECO:0000256" key="2">
    <source>
        <dbReference type="ARBA" id="ARBA00011903"/>
    </source>
</evidence>
<feature type="compositionally biased region" description="Polar residues" evidence="12">
    <location>
        <begin position="250"/>
        <end position="264"/>
    </location>
</feature>
<keyword evidence="15" id="KW-1185">Reference proteome</keyword>
<dbReference type="Pfam" id="PF09027">
    <property type="entry name" value="GTPase_binding"/>
    <property type="match status" value="2"/>
</dbReference>
<sequence>MRLSFQTNNFPKSTGRVCPATFRREEAKRRLEFRSASSSLLEGRTIRQASRIRQVQSPEENVPMKSTIGLRILEPFEQKMSRFGEAFGNDLTHKNTTPRRKAAGTNCDGNEQKGSNVVSDCDRAFDDEFSPSKIEMPRGFGNDSIISNRNRSEETILIEAPERRNPTFDIRGSVLKPSLIEKAQSPVNNSTTILVAPTASEVISTPFAEKFGTSQPHGSTFYVDKPDMSREPPRHNNSASSRLDKRTPPTFVSQQKKNVQDSLTPELQSRLNGDGAHMMRPWPSSSIGILNNVIASDELPRKRMRPGPVIQAPPPLPFASEPLHNDNTKTPFNDRTSRIAMPVAGSFIHTGHGDLSGDQSLENPSNIDDLYLKNPVKGGPLSSTSNSAQVIASEELLTNGGRSTLTPGIHISHKDPHVEFLGQLSKGEGCERMHTARAKRQERYFNMRLDDSDGDSYDPRDSDDEMTGEYAAEKRVCWGADDANYDRSTSTSLESDVSEVEVDSSDNKEKLKMARTGAVLVDDTVLEVLLKSQLEAYKEKFVFNFNVRTFDNFYIVRDDDMQDIGMQKPQIKQLGEQMLEMSREMGNRSDPKQVYVAGDQSTQNHSAIDEKAFIPNEQIELFEELGEGSFAVVKRGFWTRSNGKRVNVAVKILRDISPNFMDDLRVEASHLLKLQYSSLLRLYGIVHQPAMMVFELCEGGSLLDRLRDNRKPPPTPLKLHFYCIQLAKALQFLQSRHCVHRDVAARNILLTKDEIYIKLADFGFDPSDLAPKKFGWWAPEVFRYRTFSNESDIWAYGVTVWELYTLGEEPWSGHQVYQVILKYRAGERLAKPDRCPHRIYEIMQNCWKRNPGERCKFEKIRDDLLSAFFLDAEDRAEDISFQPGSTIRMRPEPAIQAPPPLSFASGPLNNNTPFNDRTSRIPICTSTPATEIFIHTGHGDLVGDQSLGNPSNIDDLYLKNPVKGVPLSSMSNGVQAIARKELLTNGGRSTLTPAAPTDPALSTIRTPSLDPPDYDDFECALDDGFSPSEIEMPRGFGNNSFIGNGNRSEETTLIRVPERGNPTSNIRGNVLKPIPIEKIETSVNNHSSRPTWVAPTTSGVISMPVPEKFGTSQPRTLSLDLPEYDDFDGAFDEGRSPLRTEMPRDFGNDSIISHGNRSEETISMKSPDRGDSTSDITGNVPIPIEKNQPPATTNSPKSKKGKLGRRPTRGLNNSGKLPKGTRKRVEKPKKPQKATLTSCEKLVMAALGSDSLTLRCINDSVKKMVLPPRVRKHLDTRLNKAIKSLWKKKVVVCDRTDLRGHFGAVEAGHRGFKYEEYADK</sequence>
<dbReference type="PANTHER" id="PTHR24418">
    <property type="entry name" value="TYROSINE-PROTEIN KINASE"/>
    <property type="match status" value="1"/>
</dbReference>
<dbReference type="SUPFAM" id="SSF56112">
    <property type="entry name" value="Protein kinase-like (PK-like)"/>
    <property type="match status" value="1"/>
</dbReference>
<dbReference type="Gene3D" id="1.10.510.10">
    <property type="entry name" value="Transferase(Phosphotransferase) domain 1"/>
    <property type="match status" value="1"/>
</dbReference>
<comment type="subcellular location">
    <subcellularLocation>
        <location evidence="1">Cytoplasm</location>
    </subcellularLocation>
</comment>
<keyword evidence="9" id="KW-0829">Tyrosine-protein kinase</keyword>
<feature type="compositionally biased region" description="Basic residues" evidence="12">
    <location>
        <begin position="1197"/>
        <end position="1208"/>
    </location>
</feature>
<proteinExistence type="predicted"/>
<evidence type="ECO:0000256" key="10">
    <source>
        <dbReference type="ARBA" id="ARBA00047899"/>
    </source>
</evidence>
<accession>A0A2G5SLI4</accession>
<keyword evidence="8 11" id="KW-0067">ATP-binding</keyword>
<keyword evidence="3" id="KW-0728">SH3 domain</keyword>
<dbReference type="InterPro" id="IPR000719">
    <property type="entry name" value="Prot_kinase_dom"/>
</dbReference>
<evidence type="ECO:0000259" key="13">
    <source>
        <dbReference type="PROSITE" id="PS50011"/>
    </source>
</evidence>
<gene>
    <name evidence="14" type="primary">Cnig_chr_X.g22623</name>
    <name evidence="14" type="ORF">B9Z55_022623</name>
</gene>
<comment type="caution">
    <text evidence="14">The sequence shown here is derived from an EMBL/GenBank/DDBJ whole genome shotgun (WGS) entry which is preliminary data.</text>
</comment>
<dbReference type="GO" id="GO:0005737">
    <property type="term" value="C:cytoplasm"/>
    <property type="evidence" value="ECO:0007669"/>
    <property type="project" value="UniProtKB-SubCell"/>
</dbReference>
<feature type="region of interest" description="Disordered" evidence="12">
    <location>
        <begin position="209"/>
        <end position="264"/>
    </location>
</feature>
<feature type="compositionally biased region" description="Basic and acidic residues" evidence="12">
    <location>
        <begin position="1132"/>
        <end position="1147"/>
    </location>
</feature>
<dbReference type="Proteomes" id="UP000230233">
    <property type="component" value="Chromosome X"/>
</dbReference>
<dbReference type="Pfam" id="PF22931">
    <property type="entry name" value="SAM_TNK"/>
    <property type="match status" value="1"/>
</dbReference>
<evidence type="ECO:0000256" key="5">
    <source>
        <dbReference type="ARBA" id="ARBA00022679"/>
    </source>
</evidence>
<dbReference type="GO" id="GO:0004674">
    <property type="term" value="F:protein serine/threonine kinase activity"/>
    <property type="evidence" value="ECO:0007669"/>
    <property type="project" value="UniProtKB-EC"/>
</dbReference>
<dbReference type="Gene3D" id="4.10.680.10">
    <property type="entry name" value="Cdc42-like binding domain"/>
    <property type="match status" value="2"/>
</dbReference>
<dbReference type="InterPro" id="IPR017441">
    <property type="entry name" value="Protein_kinase_ATP_BS"/>
</dbReference>
<feature type="domain" description="Protein kinase" evidence="13">
    <location>
        <begin position="619"/>
        <end position="869"/>
    </location>
</feature>
<feature type="region of interest" description="Disordered" evidence="12">
    <location>
        <begin position="88"/>
        <end position="114"/>
    </location>
</feature>
<evidence type="ECO:0000256" key="7">
    <source>
        <dbReference type="ARBA" id="ARBA00022777"/>
    </source>
</evidence>
<dbReference type="InterPro" id="IPR055175">
    <property type="entry name" value="ACK/TNK-like_SAM"/>
</dbReference>
<evidence type="ECO:0000256" key="12">
    <source>
        <dbReference type="SAM" id="MobiDB-lite"/>
    </source>
</evidence>
<dbReference type="PROSITE" id="PS00107">
    <property type="entry name" value="PROTEIN_KINASE_ATP"/>
    <property type="match status" value="1"/>
</dbReference>
<keyword evidence="4" id="KW-0963">Cytoplasm</keyword>
<dbReference type="STRING" id="1611254.A0A2G5SLI4"/>
<dbReference type="EC" id="2.7.10.2" evidence="2"/>
<protein>
    <recommendedName>
        <fullName evidence="2">non-specific protein-tyrosine kinase</fullName>
        <ecNumber evidence="2">2.7.10.2</ecNumber>
    </recommendedName>
</protein>
<keyword evidence="7" id="KW-0418">Kinase</keyword>
<dbReference type="OrthoDB" id="635774at2759"/>
<evidence type="ECO:0000256" key="3">
    <source>
        <dbReference type="ARBA" id="ARBA00022443"/>
    </source>
</evidence>
<dbReference type="InterPro" id="IPR050198">
    <property type="entry name" value="Non-receptor_tyrosine_kinases"/>
</dbReference>
<feature type="compositionally biased region" description="Basic residues" evidence="12">
    <location>
        <begin position="1219"/>
        <end position="1232"/>
    </location>
</feature>
<evidence type="ECO:0000256" key="8">
    <source>
        <dbReference type="ARBA" id="ARBA00022840"/>
    </source>
</evidence>